<protein>
    <submittedName>
        <fullName evidence="2">Uncharacterized protein</fullName>
    </submittedName>
</protein>
<proteinExistence type="predicted"/>
<sequence length="453" mass="52839">MPKARRKSAKKLRKLNKKYYGNRKSKCFVTDHEELSCDATEPIVLSDAWECNDGSVYDHSVALCDVTQFTLACASEDEKYTRKNQLSEPIDLLNAPEYNDGSVDLPDAPEHNDGSVYDYSVALCDVTQFTLACSSEDEKLSRKNQLSEPTDLPNAPECNDDSVDLPDAPEQYDGSVYDHNLTLCDVTQFTLACTAEDETTVKDRQLKEKRERSMVSYYKNHEKNLEKAKNYHKNHRQVRLNNFKKHYATNRKKRLESFKDNHVANREKRLESFKDYYVVNRDQELERFKDYYASHNQQIKDNAREHYAAVADTKNTKLRQKYRIRIKKSHTKTVAPKYRAKFIEEMKKRRQRHSVYYKKNAARLKQNRRARYALKLTEPKLEIKQKYISLIRRELAKNVGVQKQLKVAFSVDKSLPIAVTQSGINLIASRRLVNLILNTRTLKISKKQDEVGF</sequence>
<evidence type="ECO:0000313" key="2">
    <source>
        <dbReference type="EnsemblMetazoa" id="Aqu2.1.08166_001"/>
    </source>
</evidence>
<feature type="region of interest" description="Disordered" evidence="1">
    <location>
        <begin position="140"/>
        <end position="168"/>
    </location>
</feature>
<accession>A0A1X7T1F5</accession>
<evidence type="ECO:0000256" key="1">
    <source>
        <dbReference type="SAM" id="MobiDB-lite"/>
    </source>
</evidence>
<reference evidence="2" key="1">
    <citation type="submission" date="2017-05" db="UniProtKB">
        <authorList>
            <consortium name="EnsemblMetazoa"/>
        </authorList>
    </citation>
    <scope>IDENTIFICATION</scope>
</reference>
<dbReference type="InParanoid" id="A0A1X7T1F5"/>
<dbReference type="AlphaFoldDB" id="A0A1X7T1F5"/>
<organism evidence="2">
    <name type="scientific">Amphimedon queenslandica</name>
    <name type="common">Sponge</name>
    <dbReference type="NCBI Taxonomy" id="400682"/>
    <lineage>
        <taxon>Eukaryota</taxon>
        <taxon>Metazoa</taxon>
        <taxon>Porifera</taxon>
        <taxon>Demospongiae</taxon>
        <taxon>Heteroscleromorpha</taxon>
        <taxon>Haplosclerida</taxon>
        <taxon>Niphatidae</taxon>
        <taxon>Amphimedon</taxon>
    </lineage>
</organism>
<name>A0A1X7T1F5_AMPQE</name>
<dbReference type="OrthoDB" id="10068384at2759"/>
<dbReference type="EnsemblMetazoa" id="Aqu2.1.08166_001">
    <property type="protein sequence ID" value="Aqu2.1.08166_001"/>
    <property type="gene ID" value="Aqu2.1.08166"/>
</dbReference>